<reference evidence="2" key="2">
    <citation type="submission" date="2021-04" db="EMBL/GenBank/DDBJ databases">
        <authorList>
            <person name="Gilroy R."/>
        </authorList>
    </citation>
    <scope>NUCLEOTIDE SEQUENCE</scope>
    <source>
        <strain evidence="2">2189</strain>
    </source>
</reference>
<name>A0A9D2AVF3_9FIRM</name>
<dbReference type="InterPro" id="IPR045515">
    <property type="entry name" value="DUF6440"/>
</dbReference>
<dbReference type="AlphaFoldDB" id="A0A9D2AVF3"/>
<reference evidence="2" key="1">
    <citation type="journal article" date="2021" name="PeerJ">
        <title>Extensive microbial diversity within the chicken gut microbiome revealed by metagenomics and culture.</title>
        <authorList>
            <person name="Gilroy R."/>
            <person name="Ravi A."/>
            <person name="Getino M."/>
            <person name="Pursley I."/>
            <person name="Horton D.L."/>
            <person name="Alikhan N.F."/>
            <person name="Baker D."/>
            <person name="Gharbi K."/>
            <person name="Hall N."/>
            <person name="Watson M."/>
            <person name="Adriaenssens E.M."/>
            <person name="Foster-Nyarko E."/>
            <person name="Jarju S."/>
            <person name="Secka A."/>
            <person name="Antonio M."/>
            <person name="Oren A."/>
            <person name="Chaudhuri R.R."/>
            <person name="La Ragione R."/>
            <person name="Hildebrand F."/>
            <person name="Pallen M.J."/>
        </authorList>
    </citation>
    <scope>NUCLEOTIDE SEQUENCE</scope>
    <source>
        <strain evidence="2">2189</strain>
    </source>
</reference>
<gene>
    <name evidence="2" type="ORF">H9851_04690</name>
</gene>
<dbReference type="EMBL" id="DXEW01000025">
    <property type="protein sequence ID" value="HIX50559.1"/>
    <property type="molecule type" value="Genomic_DNA"/>
</dbReference>
<evidence type="ECO:0000313" key="3">
    <source>
        <dbReference type="Proteomes" id="UP000886847"/>
    </source>
</evidence>
<accession>A0A9D2AVF3</accession>
<feature type="domain" description="DUF6440" evidence="1">
    <location>
        <begin position="6"/>
        <end position="55"/>
    </location>
</feature>
<evidence type="ECO:0000259" key="1">
    <source>
        <dbReference type="Pfam" id="PF20037"/>
    </source>
</evidence>
<dbReference type="Proteomes" id="UP000886847">
    <property type="component" value="Unassembled WGS sequence"/>
</dbReference>
<proteinExistence type="predicted"/>
<protein>
    <submittedName>
        <fullName evidence="2">Xylan 1,4-beta-xylosidase</fullName>
    </submittedName>
</protein>
<comment type="caution">
    <text evidence="2">The sequence shown here is derived from an EMBL/GenBank/DDBJ whole genome shotgun (WGS) entry which is preliminary data.</text>
</comment>
<sequence length="66" mass="7466">MAQPKRFIKIYSQGKMQGFEVWADRDTGVQYLFAFSGYAAGITPLLNADGKPVVTPKEELERLQEE</sequence>
<dbReference type="Pfam" id="PF20037">
    <property type="entry name" value="DUF6440"/>
    <property type="match status" value="1"/>
</dbReference>
<evidence type="ECO:0000313" key="2">
    <source>
        <dbReference type="EMBL" id="HIX50559.1"/>
    </source>
</evidence>
<organism evidence="2 3">
    <name type="scientific">Candidatus Borkfalkia faecavium</name>
    <dbReference type="NCBI Taxonomy" id="2838508"/>
    <lineage>
        <taxon>Bacteria</taxon>
        <taxon>Bacillati</taxon>
        <taxon>Bacillota</taxon>
        <taxon>Clostridia</taxon>
        <taxon>Christensenellales</taxon>
        <taxon>Christensenellaceae</taxon>
        <taxon>Candidatus Borkfalkia</taxon>
    </lineage>
</organism>